<dbReference type="HOGENOM" id="CLU_035066_2_0_1"/>
<dbReference type="FunFam" id="1.20.120.1760:FF:000016">
    <property type="entry name" value="ethanolaminephosphotransferase 1"/>
    <property type="match status" value="1"/>
</dbReference>
<dbReference type="Gene3D" id="1.20.120.1760">
    <property type="match status" value="1"/>
</dbReference>
<evidence type="ECO:0000256" key="4">
    <source>
        <dbReference type="ARBA" id="ARBA00023136"/>
    </source>
</evidence>
<feature type="transmembrane region" description="Helical" evidence="6">
    <location>
        <begin position="291"/>
        <end position="310"/>
    </location>
</feature>
<dbReference type="PANTHER" id="PTHR10414">
    <property type="entry name" value="ETHANOLAMINEPHOSPHOTRANSFERASE"/>
    <property type="match status" value="1"/>
</dbReference>
<feature type="transmembrane region" description="Helical" evidence="6">
    <location>
        <begin position="153"/>
        <end position="170"/>
    </location>
</feature>
<evidence type="ECO:0000313" key="8">
    <source>
        <dbReference type="Proteomes" id="UP000008744"/>
    </source>
</evidence>
<evidence type="ECO:0000256" key="1">
    <source>
        <dbReference type="ARBA" id="ARBA00004370"/>
    </source>
</evidence>
<keyword evidence="8" id="KW-1185">Reference proteome</keyword>
<keyword evidence="6" id="KW-0812">Transmembrane</keyword>
<sequence length="421" mass="48574">MGCTGGYLSEAHLRGFERYKYNCIDTGFVSVYIMHPFWNYCVKFLPRWLAPNLLTFVGFLMTVVNFILISYYDWDFKAANDKEIGNTVPAWVWTVAAINILIYYNLDGMDGKQARRTGTSGPLGELFDHGLDSYSAALIPIYIFSLFGTQDLPPIRMFFVIWNVFLNFYLTHVEKYNTGVMFLPWGYDFTMWGVSGILFLATVFGPGIYRFSMYGITIANVFEFTLIGSGMVSSHPIIARNIYLSYKNKTGKMRPMWEMLRPFFAFVWLFVITVIWSFFSRNDVINLEPRILWILYGTIFSNIACRLIVAQMSDTRCDGFNVLMWPLAATVGVCCFPYYEQVFGMDLTADGERWIVQGLTIFSTLAHWHYGYSVVSEMCNHFHIRCFKIKKQPTVAAEQELQEESKAIEPTETENVNIEEV</sequence>
<keyword evidence="3 5" id="KW-0808">Transferase</keyword>
<dbReference type="EMBL" id="CH479180">
    <property type="protein sequence ID" value="EDW28629.1"/>
    <property type="molecule type" value="Genomic_DNA"/>
</dbReference>
<proteinExistence type="inferred from homology"/>
<dbReference type="InterPro" id="IPR014472">
    <property type="entry name" value="CHOPT"/>
</dbReference>
<evidence type="ECO:0000256" key="2">
    <source>
        <dbReference type="ARBA" id="ARBA00010441"/>
    </source>
</evidence>
<dbReference type="GO" id="GO:0006646">
    <property type="term" value="P:phosphatidylethanolamine biosynthetic process"/>
    <property type="evidence" value="ECO:0007669"/>
    <property type="project" value="TreeGrafter"/>
</dbReference>
<gene>
    <name evidence="7" type="primary">Dper\GL18851</name>
    <name evidence="7" type="ORF">Dper_GL18851</name>
</gene>
<accession>B4G8E9</accession>
<dbReference type="Pfam" id="PF01066">
    <property type="entry name" value="CDP-OH_P_transf"/>
    <property type="match status" value="1"/>
</dbReference>
<feature type="transmembrane region" description="Helical" evidence="6">
    <location>
        <begin position="84"/>
        <end position="106"/>
    </location>
</feature>
<organism evidence="8">
    <name type="scientific">Drosophila persimilis</name>
    <name type="common">Fruit fly</name>
    <dbReference type="NCBI Taxonomy" id="7234"/>
    <lineage>
        <taxon>Eukaryota</taxon>
        <taxon>Metazoa</taxon>
        <taxon>Ecdysozoa</taxon>
        <taxon>Arthropoda</taxon>
        <taxon>Hexapoda</taxon>
        <taxon>Insecta</taxon>
        <taxon>Pterygota</taxon>
        <taxon>Neoptera</taxon>
        <taxon>Endopterygota</taxon>
        <taxon>Diptera</taxon>
        <taxon>Brachycera</taxon>
        <taxon>Muscomorpha</taxon>
        <taxon>Ephydroidea</taxon>
        <taxon>Drosophilidae</taxon>
        <taxon>Drosophila</taxon>
        <taxon>Sophophora</taxon>
    </lineage>
</organism>
<keyword evidence="4 6" id="KW-0472">Membrane</keyword>
<keyword evidence="6" id="KW-1133">Transmembrane helix</keyword>
<feature type="transmembrane region" description="Helical" evidence="6">
    <location>
        <begin position="322"/>
        <end position="339"/>
    </location>
</feature>
<comment type="subcellular location">
    <subcellularLocation>
        <location evidence="1">Membrane</location>
    </subcellularLocation>
</comment>
<name>B4G8E9_DROPE</name>
<dbReference type="PhylomeDB" id="B4G8E9"/>
<evidence type="ECO:0000256" key="6">
    <source>
        <dbReference type="SAM" id="Phobius"/>
    </source>
</evidence>
<evidence type="ECO:0000256" key="5">
    <source>
        <dbReference type="RuleBase" id="RU003750"/>
    </source>
</evidence>
<feature type="transmembrane region" description="Helical" evidence="6">
    <location>
        <begin position="53"/>
        <end position="72"/>
    </location>
</feature>
<dbReference type="STRING" id="7234.B4G8E9"/>
<dbReference type="OMA" id="QNMGQGW"/>
<dbReference type="InterPro" id="IPR048254">
    <property type="entry name" value="CDP_ALCOHOL_P_TRANSF_CS"/>
</dbReference>
<dbReference type="eggNOG" id="KOG2877">
    <property type="taxonomic scope" value="Eukaryota"/>
</dbReference>
<feature type="transmembrane region" description="Helical" evidence="6">
    <location>
        <begin position="259"/>
        <end position="279"/>
    </location>
</feature>
<dbReference type="GO" id="GO:0004307">
    <property type="term" value="F:ethanolaminephosphotransferase activity"/>
    <property type="evidence" value="ECO:0007669"/>
    <property type="project" value="TreeGrafter"/>
</dbReference>
<evidence type="ECO:0000313" key="7">
    <source>
        <dbReference type="EMBL" id="EDW28629.1"/>
    </source>
</evidence>
<reference evidence="7 8" key="1">
    <citation type="journal article" date="2007" name="Nature">
        <title>Evolution of genes and genomes on the Drosophila phylogeny.</title>
        <authorList>
            <consortium name="Drosophila 12 Genomes Consortium"/>
            <person name="Clark A.G."/>
            <person name="Eisen M.B."/>
            <person name="Smith D.R."/>
            <person name="Bergman C.M."/>
            <person name="Oliver B."/>
            <person name="Markow T.A."/>
            <person name="Kaufman T.C."/>
            <person name="Kellis M."/>
            <person name="Gelbart W."/>
            <person name="Iyer V.N."/>
            <person name="Pollard D.A."/>
            <person name="Sackton T.B."/>
            <person name="Larracuente A.M."/>
            <person name="Singh N.D."/>
            <person name="Abad J.P."/>
            <person name="Abt D.N."/>
            <person name="Adryan B."/>
            <person name="Aguade M."/>
            <person name="Akashi H."/>
            <person name="Anderson W.W."/>
            <person name="Aquadro C.F."/>
            <person name="Ardell D.H."/>
            <person name="Arguello R."/>
            <person name="Artieri C.G."/>
            <person name="Barbash D.A."/>
            <person name="Barker D."/>
            <person name="Barsanti P."/>
            <person name="Batterham P."/>
            <person name="Batzoglou S."/>
            <person name="Begun D."/>
            <person name="Bhutkar A."/>
            <person name="Blanco E."/>
            <person name="Bosak S.A."/>
            <person name="Bradley R.K."/>
            <person name="Brand A.D."/>
            <person name="Brent M.R."/>
            <person name="Brooks A.N."/>
            <person name="Brown R.H."/>
            <person name="Butlin R.K."/>
            <person name="Caggese C."/>
            <person name="Calvi B.R."/>
            <person name="Bernardo de Carvalho A."/>
            <person name="Caspi A."/>
            <person name="Castrezana S."/>
            <person name="Celniker S.E."/>
            <person name="Chang J.L."/>
            <person name="Chapple C."/>
            <person name="Chatterji S."/>
            <person name="Chinwalla A."/>
            <person name="Civetta A."/>
            <person name="Clifton S.W."/>
            <person name="Comeron J.M."/>
            <person name="Costello J.C."/>
            <person name="Coyne J.A."/>
            <person name="Daub J."/>
            <person name="David R.G."/>
            <person name="Delcher A.L."/>
            <person name="Delehaunty K."/>
            <person name="Do C.B."/>
            <person name="Ebling H."/>
            <person name="Edwards K."/>
            <person name="Eickbush T."/>
            <person name="Evans J.D."/>
            <person name="Filipski A."/>
            <person name="Findeiss S."/>
            <person name="Freyhult E."/>
            <person name="Fulton L."/>
            <person name="Fulton R."/>
            <person name="Garcia A.C."/>
            <person name="Gardiner A."/>
            <person name="Garfield D.A."/>
            <person name="Garvin B.E."/>
            <person name="Gibson G."/>
            <person name="Gilbert D."/>
            <person name="Gnerre S."/>
            <person name="Godfrey J."/>
            <person name="Good R."/>
            <person name="Gotea V."/>
            <person name="Gravely B."/>
            <person name="Greenberg A.J."/>
            <person name="Griffiths-Jones S."/>
            <person name="Gross S."/>
            <person name="Guigo R."/>
            <person name="Gustafson E.A."/>
            <person name="Haerty W."/>
            <person name="Hahn M.W."/>
            <person name="Halligan D.L."/>
            <person name="Halpern A.L."/>
            <person name="Halter G.M."/>
            <person name="Han M.V."/>
            <person name="Heger A."/>
            <person name="Hillier L."/>
            <person name="Hinrichs A.S."/>
            <person name="Holmes I."/>
            <person name="Hoskins R.A."/>
            <person name="Hubisz M.J."/>
            <person name="Hultmark D."/>
            <person name="Huntley M.A."/>
            <person name="Jaffe D.B."/>
            <person name="Jagadeeshan S."/>
            <person name="Jeck W.R."/>
            <person name="Johnson J."/>
            <person name="Jones C.D."/>
            <person name="Jordan W.C."/>
            <person name="Karpen G.H."/>
            <person name="Kataoka E."/>
            <person name="Keightley P.D."/>
            <person name="Kheradpour P."/>
            <person name="Kirkness E.F."/>
            <person name="Koerich L.B."/>
            <person name="Kristiansen K."/>
            <person name="Kudrna D."/>
            <person name="Kulathinal R.J."/>
            <person name="Kumar S."/>
            <person name="Kwok R."/>
            <person name="Lander E."/>
            <person name="Langley C.H."/>
            <person name="Lapoint R."/>
            <person name="Lazzaro B.P."/>
            <person name="Lee S.J."/>
            <person name="Levesque L."/>
            <person name="Li R."/>
            <person name="Lin C.F."/>
            <person name="Lin M.F."/>
            <person name="Lindblad-Toh K."/>
            <person name="Llopart A."/>
            <person name="Long M."/>
            <person name="Low L."/>
            <person name="Lozovsky E."/>
            <person name="Lu J."/>
            <person name="Luo M."/>
            <person name="Machado C.A."/>
            <person name="Makalowski W."/>
            <person name="Marzo M."/>
            <person name="Matsuda M."/>
            <person name="Matzkin L."/>
            <person name="McAllister B."/>
            <person name="McBride C.S."/>
            <person name="McKernan B."/>
            <person name="McKernan K."/>
            <person name="Mendez-Lago M."/>
            <person name="Minx P."/>
            <person name="Mollenhauer M.U."/>
            <person name="Montooth K."/>
            <person name="Mount S.M."/>
            <person name="Mu X."/>
            <person name="Myers E."/>
            <person name="Negre B."/>
            <person name="Newfeld S."/>
            <person name="Nielsen R."/>
            <person name="Noor M.A."/>
            <person name="O'Grady P."/>
            <person name="Pachter L."/>
            <person name="Papaceit M."/>
            <person name="Parisi M.J."/>
            <person name="Parisi M."/>
            <person name="Parts L."/>
            <person name="Pedersen J.S."/>
            <person name="Pesole G."/>
            <person name="Phillippy A.M."/>
            <person name="Ponting C.P."/>
            <person name="Pop M."/>
            <person name="Porcelli D."/>
            <person name="Powell J.R."/>
            <person name="Prohaska S."/>
            <person name="Pruitt K."/>
            <person name="Puig M."/>
            <person name="Quesneville H."/>
            <person name="Ram K.R."/>
            <person name="Rand D."/>
            <person name="Rasmussen M.D."/>
            <person name="Reed L.K."/>
            <person name="Reenan R."/>
            <person name="Reily A."/>
            <person name="Remington K.A."/>
            <person name="Rieger T.T."/>
            <person name="Ritchie M.G."/>
            <person name="Robin C."/>
            <person name="Rogers Y.H."/>
            <person name="Rohde C."/>
            <person name="Rozas J."/>
            <person name="Rubenfield M.J."/>
            <person name="Ruiz A."/>
            <person name="Russo S."/>
            <person name="Salzberg S.L."/>
            <person name="Sanchez-Gracia A."/>
            <person name="Saranga D.J."/>
            <person name="Sato H."/>
            <person name="Schaeffer S.W."/>
            <person name="Schatz M.C."/>
            <person name="Schlenke T."/>
            <person name="Schwartz R."/>
            <person name="Segarra C."/>
            <person name="Singh R.S."/>
            <person name="Sirot L."/>
            <person name="Sirota M."/>
            <person name="Sisneros N.B."/>
            <person name="Smith C.D."/>
            <person name="Smith T.F."/>
            <person name="Spieth J."/>
            <person name="Stage D.E."/>
            <person name="Stark A."/>
            <person name="Stephan W."/>
            <person name="Strausberg R.L."/>
            <person name="Strempel S."/>
            <person name="Sturgill D."/>
            <person name="Sutton G."/>
            <person name="Sutton G.G."/>
            <person name="Tao W."/>
            <person name="Teichmann S."/>
            <person name="Tobari Y.N."/>
            <person name="Tomimura Y."/>
            <person name="Tsolas J.M."/>
            <person name="Valente V.L."/>
            <person name="Venter E."/>
            <person name="Venter J.C."/>
            <person name="Vicario S."/>
            <person name="Vieira F.G."/>
            <person name="Vilella A.J."/>
            <person name="Villasante A."/>
            <person name="Walenz B."/>
            <person name="Wang J."/>
            <person name="Wasserman M."/>
            <person name="Watts T."/>
            <person name="Wilson D."/>
            <person name="Wilson R.K."/>
            <person name="Wing R.A."/>
            <person name="Wolfner M.F."/>
            <person name="Wong A."/>
            <person name="Wong G.K."/>
            <person name="Wu C.I."/>
            <person name="Wu G."/>
            <person name="Yamamoto D."/>
            <person name="Yang H.P."/>
            <person name="Yang S.P."/>
            <person name="Yorke J.A."/>
            <person name="Yoshida K."/>
            <person name="Zdobnov E."/>
            <person name="Zhang P."/>
            <person name="Zhang Y."/>
            <person name="Zimin A.V."/>
            <person name="Baldwin J."/>
            <person name="Abdouelleil A."/>
            <person name="Abdulkadir J."/>
            <person name="Abebe A."/>
            <person name="Abera B."/>
            <person name="Abreu J."/>
            <person name="Acer S.C."/>
            <person name="Aftuck L."/>
            <person name="Alexander A."/>
            <person name="An P."/>
            <person name="Anderson E."/>
            <person name="Anderson S."/>
            <person name="Arachi H."/>
            <person name="Azer M."/>
            <person name="Bachantsang P."/>
            <person name="Barry A."/>
            <person name="Bayul T."/>
            <person name="Berlin A."/>
            <person name="Bessette D."/>
            <person name="Bloom T."/>
            <person name="Blye J."/>
            <person name="Boguslavskiy L."/>
            <person name="Bonnet C."/>
            <person name="Boukhgalter B."/>
            <person name="Bourzgui I."/>
            <person name="Brown A."/>
            <person name="Cahill P."/>
            <person name="Channer S."/>
            <person name="Cheshatsang Y."/>
            <person name="Chuda L."/>
            <person name="Citroen M."/>
            <person name="Collymore A."/>
            <person name="Cooke P."/>
            <person name="Costello M."/>
            <person name="D'Aco K."/>
            <person name="Daza R."/>
            <person name="De Haan G."/>
            <person name="DeGray S."/>
            <person name="DeMaso C."/>
            <person name="Dhargay N."/>
            <person name="Dooley K."/>
            <person name="Dooley E."/>
            <person name="Doricent M."/>
            <person name="Dorje P."/>
            <person name="Dorjee K."/>
            <person name="Dupes A."/>
            <person name="Elong R."/>
            <person name="Falk J."/>
            <person name="Farina A."/>
            <person name="Faro S."/>
            <person name="Ferguson D."/>
            <person name="Fisher S."/>
            <person name="Foley C.D."/>
            <person name="Franke A."/>
            <person name="Friedrich D."/>
            <person name="Gadbois L."/>
            <person name="Gearin G."/>
            <person name="Gearin C.R."/>
            <person name="Giannoukos G."/>
            <person name="Goode T."/>
            <person name="Graham J."/>
            <person name="Grandbois E."/>
            <person name="Grewal S."/>
            <person name="Gyaltsen K."/>
            <person name="Hafez N."/>
            <person name="Hagos B."/>
            <person name="Hall J."/>
            <person name="Henson C."/>
            <person name="Hollinger A."/>
            <person name="Honan T."/>
            <person name="Huard M.D."/>
            <person name="Hughes L."/>
            <person name="Hurhula B."/>
            <person name="Husby M.E."/>
            <person name="Kamat A."/>
            <person name="Kanga B."/>
            <person name="Kashin S."/>
            <person name="Khazanovich D."/>
            <person name="Kisner P."/>
            <person name="Lance K."/>
            <person name="Lara M."/>
            <person name="Lee W."/>
            <person name="Lennon N."/>
            <person name="Letendre F."/>
            <person name="LeVine R."/>
            <person name="Lipovsky A."/>
            <person name="Liu X."/>
            <person name="Liu J."/>
            <person name="Liu S."/>
            <person name="Lokyitsang T."/>
            <person name="Lokyitsang Y."/>
            <person name="Lubonja R."/>
            <person name="Lui A."/>
            <person name="MacDonald P."/>
            <person name="Magnisalis V."/>
            <person name="Maru K."/>
            <person name="Matthews C."/>
            <person name="McCusker W."/>
            <person name="McDonough S."/>
            <person name="Mehta T."/>
            <person name="Meldrim J."/>
            <person name="Meneus L."/>
            <person name="Mihai O."/>
            <person name="Mihalev A."/>
            <person name="Mihova T."/>
            <person name="Mittelman R."/>
            <person name="Mlenga V."/>
            <person name="Montmayeur A."/>
            <person name="Mulrain L."/>
            <person name="Navidi A."/>
            <person name="Naylor J."/>
            <person name="Negash T."/>
            <person name="Nguyen T."/>
            <person name="Nguyen N."/>
            <person name="Nicol R."/>
            <person name="Norbu C."/>
            <person name="Norbu N."/>
            <person name="Novod N."/>
            <person name="O'Neill B."/>
            <person name="Osman S."/>
            <person name="Markiewicz E."/>
            <person name="Oyono O.L."/>
            <person name="Patti C."/>
            <person name="Phunkhang P."/>
            <person name="Pierre F."/>
            <person name="Priest M."/>
            <person name="Raghuraman S."/>
            <person name="Rege F."/>
            <person name="Reyes R."/>
            <person name="Rise C."/>
            <person name="Rogov P."/>
            <person name="Ross K."/>
            <person name="Ryan E."/>
            <person name="Settipalli S."/>
            <person name="Shea T."/>
            <person name="Sherpa N."/>
            <person name="Shi L."/>
            <person name="Shih D."/>
            <person name="Sparrow T."/>
            <person name="Spaulding J."/>
            <person name="Stalker J."/>
            <person name="Stange-Thomann N."/>
            <person name="Stavropoulos S."/>
            <person name="Stone C."/>
            <person name="Strader C."/>
            <person name="Tesfaye S."/>
            <person name="Thomson T."/>
            <person name="Thoulutsang Y."/>
            <person name="Thoulutsang D."/>
            <person name="Topham K."/>
            <person name="Topping I."/>
            <person name="Tsamla T."/>
            <person name="Vassiliev H."/>
            <person name="Vo A."/>
            <person name="Wangchuk T."/>
            <person name="Wangdi T."/>
            <person name="Weiand M."/>
            <person name="Wilkinson J."/>
            <person name="Wilson A."/>
            <person name="Yadav S."/>
            <person name="Young G."/>
            <person name="Yu Q."/>
            <person name="Zembek L."/>
            <person name="Zhong D."/>
            <person name="Zimmer A."/>
            <person name="Zwirko Z."/>
            <person name="Jaffe D.B."/>
            <person name="Alvarez P."/>
            <person name="Brockman W."/>
            <person name="Butler J."/>
            <person name="Chin C."/>
            <person name="Gnerre S."/>
            <person name="Grabherr M."/>
            <person name="Kleber M."/>
            <person name="Mauceli E."/>
            <person name="MacCallum I."/>
        </authorList>
    </citation>
    <scope>NUCLEOTIDE SEQUENCE [LARGE SCALE GENOMIC DNA]</scope>
    <source>
        <strain evidence="8">MSH-3 / Tucson 14011-0111.49</strain>
    </source>
</reference>
<protein>
    <submittedName>
        <fullName evidence="7">GL18851</fullName>
    </submittedName>
</protein>
<dbReference type="PROSITE" id="PS00379">
    <property type="entry name" value="CDP_ALCOHOL_P_TRANSF"/>
    <property type="match status" value="1"/>
</dbReference>
<feature type="transmembrane region" description="Helical" evidence="6">
    <location>
        <begin position="182"/>
        <end position="205"/>
    </location>
</feature>
<dbReference type="InterPro" id="IPR000462">
    <property type="entry name" value="CDP-OH_P_trans"/>
</dbReference>
<dbReference type="AlphaFoldDB" id="B4G8E9"/>
<dbReference type="GO" id="GO:0005789">
    <property type="term" value="C:endoplasmic reticulum membrane"/>
    <property type="evidence" value="ECO:0007669"/>
    <property type="project" value="TreeGrafter"/>
</dbReference>
<dbReference type="PIRSF" id="PIRSF015665">
    <property type="entry name" value="CHOPT"/>
    <property type="match status" value="1"/>
</dbReference>
<feature type="transmembrane region" description="Helical" evidence="6">
    <location>
        <begin position="354"/>
        <end position="375"/>
    </location>
</feature>
<feature type="transmembrane region" description="Helical" evidence="6">
    <location>
        <begin position="126"/>
        <end position="147"/>
    </location>
</feature>
<dbReference type="OrthoDB" id="196717at2759"/>
<dbReference type="GO" id="GO:0005794">
    <property type="term" value="C:Golgi apparatus"/>
    <property type="evidence" value="ECO:0007669"/>
    <property type="project" value="EnsemblMetazoa"/>
</dbReference>
<comment type="similarity">
    <text evidence="2 5">Belongs to the CDP-alcohol phosphatidyltransferase class-I family.</text>
</comment>
<evidence type="ECO:0000256" key="3">
    <source>
        <dbReference type="ARBA" id="ARBA00022679"/>
    </source>
</evidence>
<dbReference type="InterPro" id="IPR043130">
    <property type="entry name" value="CDP-OH_PTrfase_TM_dom"/>
</dbReference>
<dbReference type="PANTHER" id="PTHR10414:SF36">
    <property type="entry name" value="GH11618P"/>
    <property type="match status" value="1"/>
</dbReference>
<dbReference type="Proteomes" id="UP000008744">
    <property type="component" value="Unassembled WGS sequence"/>
</dbReference>